<organism evidence="1 2">
    <name type="scientific">Pelagibaculum spongiae</name>
    <dbReference type="NCBI Taxonomy" id="2080658"/>
    <lineage>
        <taxon>Bacteria</taxon>
        <taxon>Pseudomonadati</taxon>
        <taxon>Pseudomonadota</taxon>
        <taxon>Gammaproteobacteria</taxon>
        <taxon>Oceanospirillales</taxon>
        <taxon>Pelagibaculum</taxon>
    </lineage>
</organism>
<evidence type="ECO:0000313" key="2">
    <source>
        <dbReference type="Proteomes" id="UP000244906"/>
    </source>
</evidence>
<protein>
    <submittedName>
        <fullName evidence="1">Uncharacterized protein</fullName>
    </submittedName>
</protein>
<comment type="caution">
    <text evidence="1">The sequence shown here is derived from an EMBL/GenBank/DDBJ whole genome shotgun (WGS) entry which is preliminary data.</text>
</comment>
<proteinExistence type="predicted"/>
<accession>A0A2V1H225</accession>
<dbReference type="EMBL" id="QDDL01000004">
    <property type="protein sequence ID" value="PVZ68956.1"/>
    <property type="molecule type" value="Genomic_DNA"/>
</dbReference>
<dbReference type="RefSeq" id="WP_116687340.1">
    <property type="nucleotide sequence ID" value="NZ_CAWNYD010000004.1"/>
</dbReference>
<name>A0A2V1H225_9GAMM</name>
<keyword evidence="2" id="KW-1185">Reference proteome</keyword>
<dbReference type="Proteomes" id="UP000244906">
    <property type="component" value="Unassembled WGS sequence"/>
</dbReference>
<sequence>MLHLPQNFDNFWINRSQEAMPMNLKDLISNTAAQHKEFGLLTEENLNSKLQQFALTNTHLTEYQARTEVLSQILNDSIGSLVETWTGK</sequence>
<gene>
    <name evidence="1" type="ORF">DC094_11970</name>
</gene>
<reference evidence="1 2" key="1">
    <citation type="submission" date="2018-04" db="EMBL/GenBank/DDBJ databases">
        <title>Thalassorhabdus spongiae gen. nov., sp. nov., isolated from a marine sponge in South-West Iceland.</title>
        <authorList>
            <person name="Knobloch S."/>
            <person name="Daussin A."/>
            <person name="Johannsson R."/>
            <person name="Marteinsson V.T."/>
        </authorList>
    </citation>
    <scope>NUCLEOTIDE SEQUENCE [LARGE SCALE GENOMIC DNA]</scope>
    <source>
        <strain evidence="1 2">Hp12</strain>
    </source>
</reference>
<evidence type="ECO:0000313" key="1">
    <source>
        <dbReference type="EMBL" id="PVZ68956.1"/>
    </source>
</evidence>
<dbReference type="AlphaFoldDB" id="A0A2V1H225"/>